<dbReference type="SMART" id="SM01278">
    <property type="entry name" value="MAPKK1_Int"/>
    <property type="match status" value="1"/>
</dbReference>
<accession>A0A6B2LRS8</accession>
<evidence type="ECO:0000313" key="2">
    <source>
        <dbReference type="EMBL" id="NDV39401.1"/>
    </source>
</evidence>
<proteinExistence type="inferred from homology"/>
<dbReference type="GO" id="GO:0071230">
    <property type="term" value="P:cellular response to amino acid stimulus"/>
    <property type="evidence" value="ECO:0007669"/>
    <property type="project" value="TreeGrafter"/>
</dbReference>
<reference evidence="2" key="1">
    <citation type="journal article" date="2020" name="J. Eukaryot. Microbiol.">
        <title>De novo Sequencing, Assembly and Annotation of the Transcriptome for the Free-Living Testate Amoeba Arcella intermedia.</title>
        <authorList>
            <person name="Ribeiro G.M."/>
            <person name="Porfirio-Sousa A.L."/>
            <person name="Maurer-Alcala X.X."/>
            <person name="Katz L.A."/>
            <person name="Lahr D.J.G."/>
        </authorList>
    </citation>
    <scope>NUCLEOTIDE SEQUENCE</scope>
</reference>
<organism evidence="2">
    <name type="scientific">Arcella intermedia</name>
    <dbReference type="NCBI Taxonomy" id="1963864"/>
    <lineage>
        <taxon>Eukaryota</taxon>
        <taxon>Amoebozoa</taxon>
        <taxon>Tubulinea</taxon>
        <taxon>Elardia</taxon>
        <taxon>Arcellinida</taxon>
        <taxon>Sphaerothecina</taxon>
        <taxon>Arcellidae</taxon>
        <taxon>Arcella</taxon>
    </lineage>
</organism>
<sequence>MNKTLEEFLSKFLDRVDGVRCILVTDSEGVELGRANISGYESITSESLLTSILSIASEQVSKCGMGKNKYMIAFYKNDGIIIHVNYHPLVLTFYGSEDLNVGIVLSVGDELKNSLDSLRNTVITVETELNL</sequence>
<dbReference type="AlphaFoldDB" id="A0A6B2LRS8"/>
<evidence type="ECO:0000256" key="1">
    <source>
        <dbReference type="ARBA" id="ARBA00005356"/>
    </source>
</evidence>
<dbReference type="Gene3D" id="3.30.450.30">
    <property type="entry name" value="Dynein light chain 2a, cytoplasmic"/>
    <property type="match status" value="1"/>
</dbReference>
<dbReference type="GO" id="GO:0071986">
    <property type="term" value="C:Ragulator complex"/>
    <property type="evidence" value="ECO:0007669"/>
    <property type="project" value="TreeGrafter"/>
</dbReference>
<dbReference type="InterPro" id="IPR015019">
    <property type="entry name" value="LAMTOR3"/>
</dbReference>
<dbReference type="EMBL" id="GIBP01010432">
    <property type="protein sequence ID" value="NDV39401.1"/>
    <property type="molecule type" value="Transcribed_RNA"/>
</dbReference>
<dbReference type="SUPFAM" id="SSF103196">
    <property type="entry name" value="Roadblock/LC7 domain"/>
    <property type="match status" value="1"/>
</dbReference>
<name>A0A6B2LRS8_9EUKA</name>
<dbReference type="GO" id="GO:0032008">
    <property type="term" value="P:positive regulation of TOR signaling"/>
    <property type="evidence" value="ECO:0007669"/>
    <property type="project" value="TreeGrafter"/>
</dbReference>
<protein>
    <recommendedName>
        <fullName evidence="3">Roadblock/LAMTOR2 domain-containing protein</fullName>
    </recommendedName>
</protein>
<dbReference type="PANTHER" id="PTHR13378">
    <property type="entry name" value="REGULATOR COMPLEX PROTEIN LAMTOR3"/>
    <property type="match status" value="1"/>
</dbReference>
<evidence type="ECO:0008006" key="3">
    <source>
        <dbReference type="Google" id="ProtNLM"/>
    </source>
</evidence>
<dbReference type="PANTHER" id="PTHR13378:SF1">
    <property type="entry name" value="RAGULATOR COMPLEX PROTEIN LAMTOR3"/>
    <property type="match status" value="1"/>
</dbReference>
<comment type="similarity">
    <text evidence="1">Belongs to the LAMTOR3 family.</text>
</comment>
<dbReference type="Pfam" id="PF08923">
    <property type="entry name" value="MAPKK1_Int"/>
    <property type="match status" value="1"/>
</dbReference>